<dbReference type="InterPro" id="IPR050275">
    <property type="entry name" value="PGM_Phosphatase"/>
</dbReference>
<evidence type="ECO:0000313" key="4">
    <source>
        <dbReference type="Proteomes" id="UP000005950"/>
    </source>
</evidence>
<dbReference type="Pfam" id="PF00300">
    <property type="entry name" value="His_Phos_1"/>
    <property type="match status" value="1"/>
</dbReference>
<dbReference type="InterPro" id="IPR029033">
    <property type="entry name" value="His_PPase_superfam"/>
</dbReference>
<proteinExistence type="predicted"/>
<organism evidence="3 4">
    <name type="scientific">Holdemania filiformis DSM 12042</name>
    <dbReference type="NCBI Taxonomy" id="545696"/>
    <lineage>
        <taxon>Bacteria</taxon>
        <taxon>Bacillati</taxon>
        <taxon>Bacillota</taxon>
        <taxon>Erysipelotrichia</taxon>
        <taxon>Erysipelotrichales</taxon>
        <taxon>Erysipelotrichaceae</taxon>
        <taxon>Holdemania</taxon>
    </lineage>
</organism>
<comment type="caution">
    <text evidence="3">The sequence shown here is derived from an EMBL/GenBank/DDBJ whole genome shotgun (WGS) entry which is preliminary data.</text>
</comment>
<dbReference type="GO" id="GO:0005737">
    <property type="term" value="C:cytoplasm"/>
    <property type="evidence" value="ECO:0007669"/>
    <property type="project" value="TreeGrafter"/>
</dbReference>
<dbReference type="CDD" id="cd07067">
    <property type="entry name" value="HP_PGM_like"/>
    <property type="match status" value="1"/>
</dbReference>
<dbReference type="InterPro" id="IPR013078">
    <property type="entry name" value="His_Pase_superF_clade-1"/>
</dbReference>
<dbReference type="PANTHER" id="PTHR48100">
    <property type="entry name" value="BROAD-SPECIFICITY PHOSPHATASE YOR283W-RELATED"/>
    <property type="match status" value="1"/>
</dbReference>
<accession>B9YEH3</accession>
<dbReference type="PANTHER" id="PTHR48100:SF1">
    <property type="entry name" value="HISTIDINE PHOSPHATASE FAMILY PROTEIN-RELATED"/>
    <property type="match status" value="1"/>
</dbReference>
<dbReference type="HOGENOM" id="CLU_033323_9_5_9"/>
<name>B9YEH3_9FIRM</name>
<protein>
    <submittedName>
        <fullName evidence="3">Phosphoglycerate mutase family protein</fullName>
    </submittedName>
</protein>
<reference evidence="3 4" key="2">
    <citation type="submission" date="2009-02" db="EMBL/GenBank/DDBJ databases">
        <title>Draft genome sequence of Holdemania filiformis DSM 12042.</title>
        <authorList>
            <person name="Sudarsanam P."/>
            <person name="Ley R."/>
            <person name="Guruge J."/>
            <person name="Turnbaugh P.J."/>
            <person name="Mahowald M."/>
            <person name="Liep D."/>
            <person name="Gordon J."/>
        </authorList>
    </citation>
    <scope>NUCLEOTIDE SEQUENCE [LARGE SCALE GENOMIC DNA]</scope>
    <source>
        <strain evidence="3 4">DSM 12042</strain>
    </source>
</reference>
<evidence type="ECO:0000256" key="1">
    <source>
        <dbReference type="PIRSR" id="PIRSR613078-1"/>
    </source>
</evidence>
<evidence type="ECO:0000313" key="3">
    <source>
        <dbReference type="EMBL" id="EEF65619.1"/>
    </source>
</evidence>
<feature type="binding site" evidence="2">
    <location>
        <position position="134"/>
    </location>
    <ligand>
        <name>substrate</name>
    </ligand>
</feature>
<dbReference type="AlphaFoldDB" id="B9YEH3"/>
<dbReference type="SMART" id="SM00855">
    <property type="entry name" value="PGAM"/>
    <property type="match status" value="1"/>
</dbReference>
<dbReference type="EMBL" id="ACCF01000272">
    <property type="protein sequence ID" value="EEF65619.1"/>
    <property type="molecule type" value="Genomic_DNA"/>
</dbReference>
<dbReference type="STRING" id="545696.HOLDEFILI_04250"/>
<sequence length="274" mass="31348">MRVLLITGFILPVKHEDPLLEIQKKFLSLAEEAMKVKKLRFYQRFLLLCWRFPPGLAIMDFLTSRKTGKARSCMKIIYTLQHPQSEHHLNGRVGSWTDWDLTELGAAQAQRIAFHLKEELKDKPVRLLSSDLRRAWHTAQIVGQALNVTPEKEIRLRERNLGEAVGHSVAWLKENLLQPEITIDDRLFPSAQTRREQYVQLKPLLEELLAKEEEILLLVSHGDTLGILHALWLGLEAEALNSIQLAGSAGGVSELWLRGGKRIVRRLSDLSYLC</sequence>
<dbReference type="Proteomes" id="UP000005950">
    <property type="component" value="Unassembled WGS sequence"/>
</dbReference>
<reference evidence="3 4" key="1">
    <citation type="submission" date="2008-12" db="EMBL/GenBank/DDBJ databases">
        <authorList>
            <person name="Fulton L."/>
            <person name="Clifton S."/>
            <person name="Fulton B."/>
            <person name="Xu J."/>
            <person name="Minx P."/>
            <person name="Pepin K.H."/>
            <person name="Johnson M."/>
            <person name="Bhonagiri V."/>
            <person name="Nash W.E."/>
            <person name="Mardis E.R."/>
            <person name="Wilson R.K."/>
        </authorList>
    </citation>
    <scope>NUCLEOTIDE SEQUENCE [LARGE SCALE GENOMIC DNA]</scope>
    <source>
        <strain evidence="3 4">DSM 12042</strain>
    </source>
</reference>
<gene>
    <name evidence="3" type="ORF">HOLDEFILI_04250</name>
</gene>
<dbReference type="GO" id="GO:0016791">
    <property type="term" value="F:phosphatase activity"/>
    <property type="evidence" value="ECO:0007669"/>
    <property type="project" value="TreeGrafter"/>
</dbReference>
<feature type="active site" description="Proton donor/acceptor" evidence="1">
    <location>
        <position position="158"/>
    </location>
</feature>
<dbReference type="SUPFAM" id="SSF53254">
    <property type="entry name" value="Phosphoglycerate mutase-like"/>
    <property type="match status" value="1"/>
</dbReference>
<feature type="active site" description="Tele-phosphohistidine intermediate" evidence="1">
    <location>
        <position position="82"/>
    </location>
</feature>
<evidence type="ECO:0000256" key="2">
    <source>
        <dbReference type="PIRSR" id="PIRSR613078-2"/>
    </source>
</evidence>
<dbReference type="eggNOG" id="COG0406">
    <property type="taxonomic scope" value="Bacteria"/>
</dbReference>
<dbReference type="Gene3D" id="3.40.50.1240">
    <property type="entry name" value="Phosphoglycerate mutase-like"/>
    <property type="match status" value="1"/>
</dbReference>